<feature type="transmembrane region" description="Helical" evidence="7">
    <location>
        <begin position="437"/>
        <end position="455"/>
    </location>
</feature>
<evidence type="ECO:0000313" key="8">
    <source>
        <dbReference type="EMBL" id="PWF40434.1"/>
    </source>
</evidence>
<accession>A0A2U2HC16</accession>
<feature type="transmembrane region" description="Helical" evidence="7">
    <location>
        <begin position="405"/>
        <end position="425"/>
    </location>
</feature>
<protein>
    <submittedName>
        <fullName evidence="8">Uncharacterized protein</fullName>
    </submittedName>
</protein>
<evidence type="ECO:0000256" key="6">
    <source>
        <dbReference type="SAM" id="MobiDB-lite"/>
    </source>
</evidence>
<feature type="transmembrane region" description="Helical" evidence="7">
    <location>
        <begin position="131"/>
        <end position="151"/>
    </location>
</feature>
<keyword evidence="4 7" id="KW-1133">Transmembrane helix</keyword>
<feature type="transmembrane region" description="Helical" evidence="7">
    <location>
        <begin position="351"/>
        <end position="372"/>
    </location>
</feature>
<evidence type="ECO:0000256" key="3">
    <source>
        <dbReference type="ARBA" id="ARBA00022692"/>
    </source>
</evidence>
<feature type="region of interest" description="Disordered" evidence="6">
    <location>
        <begin position="1"/>
        <end position="21"/>
    </location>
</feature>
<comment type="caution">
    <text evidence="8">The sequence shown here is derived from an EMBL/GenBank/DDBJ whole genome shotgun (WGS) entry which is preliminary data.</text>
</comment>
<dbReference type="RefSeq" id="WP_106760247.1">
    <property type="nucleotide sequence ID" value="NZ_PXWF02000324.1"/>
</dbReference>
<feature type="transmembrane region" description="Helical" evidence="7">
    <location>
        <begin position="379"/>
        <end position="399"/>
    </location>
</feature>
<proteinExistence type="predicted"/>
<dbReference type="Proteomes" id="UP000241421">
    <property type="component" value="Unassembled WGS sequence"/>
</dbReference>
<feature type="transmembrane region" description="Helical" evidence="7">
    <location>
        <begin position="271"/>
        <end position="292"/>
    </location>
</feature>
<feature type="transmembrane region" description="Helical" evidence="7">
    <location>
        <begin position="313"/>
        <end position="331"/>
    </location>
</feature>
<dbReference type="EMBL" id="PXWF02000324">
    <property type="protein sequence ID" value="PWF40434.1"/>
    <property type="molecule type" value="Genomic_DNA"/>
</dbReference>
<feature type="transmembrane region" description="Helical" evidence="7">
    <location>
        <begin position="60"/>
        <end position="83"/>
    </location>
</feature>
<evidence type="ECO:0000256" key="2">
    <source>
        <dbReference type="ARBA" id="ARBA00022475"/>
    </source>
</evidence>
<sequence length="488" mass="50088">MPARSDPRSPAAPDGVPAGAPMKGPPQRLVFGYGSAALVQGIIGFLAVPFLLAILGPRAFARWAMLEPLVAVLAGFALAGVHYGHLHGISSGRLTTAAALRQVAGFGFAPAALVALGGAAAAAVFVVGADLAQVAALCAAYVLLEAAILLLQFQSRALSDALAFAATVWLRSGGIALGLIGFKFAGARLALTDYLAFMIVLDMAVLGVACWRHRPQLAAALREAPPVRESYVGALRYGLPIMLAGGFALILNNGDRYVVHALMAPDQLPAYVVMAKLAGAMSFVMAPLNLWWPVARHRHVLDGDGGARFFSNAMPLLLAYYLMAAAALWVASGQLVRWYAPSVHGYDGLSMLLLLAGGVALGMTVPANIGMLAPGKTHWLLVSVALSAGVGLGLAFVLIPRLGFVGAALSTLLAQSASLASVYLISQRLYPLPVGSARLAAVAAAGAATMALLWLGAGSLLVQGLVGAGACALMALLLRPNVAALRSG</sequence>
<gene>
    <name evidence="8" type="ORF">C7C56_026020</name>
</gene>
<feature type="transmembrane region" description="Helical" evidence="7">
    <location>
        <begin position="231"/>
        <end position="251"/>
    </location>
</feature>
<name>A0A2U2HC16_9BURK</name>
<keyword evidence="2" id="KW-1003">Cell membrane</keyword>
<dbReference type="OrthoDB" id="9804753at2"/>
<evidence type="ECO:0000256" key="4">
    <source>
        <dbReference type="ARBA" id="ARBA00022989"/>
    </source>
</evidence>
<feature type="transmembrane region" description="Helical" evidence="7">
    <location>
        <begin position="103"/>
        <end position="125"/>
    </location>
</feature>
<dbReference type="AlphaFoldDB" id="A0A2U2HC16"/>
<keyword evidence="5 7" id="KW-0472">Membrane</keyword>
<feature type="transmembrane region" description="Helical" evidence="7">
    <location>
        <begin position="194"/>
        <end position="211"/>
    </location>
</feature>
<dbReference type="GO" id="GO:0005886">
    <property type="term" value="C:plasma membrane"/>
    <property type="evidence" value="ECO:0007669"/>
    <property type="project" value="UniProtKB-SubCell"/>
</dbReference>
<dbReference type="PANTHER" id="PTHR30250:SF11">
    <property type="entry name" value="O-ANTIGEN TRANSPORTER-RELATED"/>
    <property type="match status" value="1"/>
</dbReference>
<dbReference type="InterPro" id="IPR050833">
    <property type="entry name" value="Poly_Biosynth_Transport"/>
</dbReference>
<organism evidence="8 9">
    <name type="scientific">Massilia glaciei</name>
    <dbReference type="NCBI Taxonomy" id="1524097"/>
    <lineage>
        <taxon>Bacteria</taxon>
        <taxon>Pseudomonadati</taxon>
        <taxon>Pseudomonadota</taxon>
        <taxon>Betaproteobacteria</taxon>
        <taxon>Burkholderiales</taxon>
        <taxon>Oxalobacteraceae</taxon>
        <taxon>Telluria group</taxon>
        <taxon>Massilia</taxon>
    </lineage>
</organism>
<evidence type="ECO:0000313" key="9">
    <source>
        <dbReference type="Proteomes" id="UP000241421"/>
    </source>
</evidence>
<evidence type="ECO:0000256" key="7">
    <source>
        <dbReference type="SAM" id="Phobius"/>
    </source>
</evidence>
<feature type="transmembrane region" description="Helical" evidence="7">
    <location>
        <begin position="461"/>
        <end position="478"/>
    </location>
</feature>
<evidence type="ECO:0000256" key="1">
    <source>
        <dbReference type="ARBA" id="ARBA00004651"/>
    </source>
</evidence>
<evidence type="ECO:0000256" key="5">
    <source>
        <dbReference type="ARBA" id="ARBA00023136"/>
    </source>
</evidence>
<dbReference type="PANTHER" id="PTHR30250">
    <property type="entry name" value="PST FAMILY PREDICTED COLANIC ACID TRANSPORTER"/>
    <property type="match status" value="1"/>
</dbReference>
<comment type="subcellular location">
    <subcellularLocation>
        <location evidence="1">Cell membrane</location>
        <topology evidence="1">Multi-pass membrane protein</topology>
    </subcellularLocation>
</comment>
<keyword evidence="9" id="KW-1185">Reference proteome</keyword>
<feature type="transmembrane region" description="Helical" evidence="7">
    <location>
        <begin position="163"/>
        <end position="182"/>
    </location>
</feature>
<reference evidence="8 9" key="1">
    <citation type="submission" date="2018-04" db="EMBL/GenBank/DDBJ databases">
        <title>Massilia violaceinigra sp. nov., a novel purple-pigmented bacterium isolated from Tianshan glacier, Xinjiang, China.</title>
        <authorList>
            <person name="Wang H."/>
        </authorList>
    </citation>
    <scope>NUCLEOTIDE SEQUENCE [LARGE SCALE GENOMIC DNA]</scope>
    <source>
        <strain evidence="8 9">B448-2</strain>
    </source>
</reference>
<feature type="transmembrane region" description="Helical" evidence="7">
    <location>
        <begin position="30"/>
        <end position="54"/>
    </location>
</feature>
<keyword evidence="3 7" id="KW-0812">Transmembrane</keyword>